<evidence type="ECO:0000256" key="5">
    <source>
        <dbReference type="ARBA" id="ARBA00023157"/>
    </source>
</evidence>
<dbReference type="InterPro" id="IPR036249">
    <property type="entry name" value="Thioredoxin-like_sf"/>
</dbReference>
<feature type="signal peptide" evidence="8">
    <location>
        <begin position="1"/>
        <end position="21"/>
    </location>
</feature>
<dbReference type="PIRSF" id="PIRSF001488">
    <property type="entry name" value="Tdi_protein"/>
    <property type="match status" value="1"/>
</dbReference>
<accession>A0ABV0FY71</accession>
<evidence type="ECO:0000256" key="6">
    <source>
        <dbReference type="ARBA" id="ARBA00023284"/>
    </source>
</evidence>
<evidence type="ECO:0000313" key="10">
    <source>
        <dbReference type="EMBL" id="MEO3690884.1"/>
    </source>
</evidence>
<comment type="caution">
    <text evidence="10">The sequence shown here is derived from an EMBL/GenBank/DDBJ whole genome shotgun (WGS) entry which is preliminary data.</text>
</comment>
<keyword evidence="3 8" id="KW-0732">Signal</keyword>
<dbReference type="InterPro" id="IPR050824">
    <property type="entry name" value="Thiol_disulfide_DsbA"/>
</dbReference>
<sequence length="216" mass="23249">MKRRDLSALIALAPLADLASAQGAPVEGKHYIRLGQALPSTPGKIEVVEFFFYLCPHCFAFDPVLEQWVKTLPADVTFRRVPIGTQAQLKLLAKAYYGLESLGQTHATHSALFNAIHRERLDLSTEDKLLAFLGRIGQDPAKVKQAMNSFGVQTKAQQGLKLAESSGVDSVPQLTIAGRWRTGPGIVGAPGQAETVSGQQACAVADFLIKQARGKA</sequence>
<dbReference type="PANTHER" id="PTHR35891:SF3">
    <property type="entry name" value="THIOL:DISULFIDE INTERCHANGE PROTEIN DSBL"/>
    <property type="match status" value="1"/>
</dbReference>
<evidence type="ECO:0000256" key="2">
    <source>
        <dbReference type="ARBA" id="ARBA00005791"/>
    </source>
</evidence>
<dbReference type="RefSeq" id="WP_347703701.1">
    <property type="nucleotide sequence ID" value="NZ_JBDPZD010000001.1"/>
</dbReference>
<dbReference type="SUPFAM" id="SSF52833">
    <property type="entry name" value="Thioredoxin-like"/>
    <property type="match status" value="1"/>
</dbReference>
<reference evidence="10 11" key="1">
    <citation type="submission" date="2024-05" db="EMBL/GenBank/DDBJ databases">
        <title>Roseateles sp. DJS-2-20 16S ribosomal RNA gene Genome sequencing and assembly.</title>
        <authorList>
            <person name="Woo H."/>
        </authorList>
    </citation>
    <scope>NUCLEOTIDE SEQUENCE [LARGE SCALE GENOMIC DNA]</scope>
    <source>
        <strain evidence="10 11">DJS-2-20</strain>
    </source>
</reference>
<name>A0ABV0FY71_9BURK</name>
<evidence type="ECO:0000256" key="7">
    <source>
        <dbReference type="PIRNR" id="PIRNR001488"/>
    </source>
</evidence>
<dbReference type="InterPro" id="IPR013766">
    <property type="entry name" value="Thioredoxin_domain"/>
</dbReference>
<evidence type="ECO:0000259" key="9">
    <source>
        <dbReference type="PROSITE" id="PS51352"/>
    </source>
</evidence>
<comment type="subcellular location">
    <subcellularLocation>
        <location evidence="1 7">Periplasm</location>
    </subcellularLocation>
</comment>
<feature type="domain" description="Thioredoxin" evidence="9">
    <location>
        <begin position="7"/>
        <end position="152"/>
    </location>
</feature>
<dbReference type="Proteomes" id="UP001495147">
    <property type="component" value="Unassembled WGS sequence"/>
</dbReference>
<protein>
    <recommendedName>
        <fullName evidence="7">Thiol:disulfide interchange protein</fullName>
    </recommendedName>
</protein>
<dbReference type="Gene3D" id="3.40.30.10">
    <property type="entry name" value="Glutaredoxin"/>
    <property type="match status" value="1"/>
</dbReference>
<proteinExistence type="inferred from homology"/>
<organism evidence="10 11">
    <name type="scientific">Roseateles paludis</name>
    <dbReference type="NCBI Taxonomy" id="3145238"/>
    <lineage>
        <taxon>Bacteria</taxon>
        <taxon>Pseudomonadati</taxon>
        <taxon>Pseudomonadota</taxon>
        <taxon>Betaproteobacteria</taxon>
        <taxon>Burkholderiales</taxon>
        <taxon>Sphaerotilaceae</taxon>
        <taxon>Roseateles</taxon>
    </lineage>
</organism>
<evidence type="ECO:0000313" key="11">
    <source>
        <dbReference type="Proteomes" id="UP001495147"/>
    </source>
</evidence>
<feature type="chain" id="PRO_5045492362" description="Thiol:disulfide interchange protein" evidence="8">
    <location>
        <begin position="22"/>
        <end position="216"/>
    </location>
</feature>
<dbReference type="Pfam" id="PF01323">
    <property type="entry name" value="DSBA"/>
    <property type="match status" value="1"/>
</dbReference>
<dbReference type="InterPro" id="IPR023205">
    <property type="entry name" value="DsbA/DsbL"/>
</dbReference>
<dbReference type="EMBL" id="JBDPZD010000001">
    <property type="protein sequence ID" value="MEO3690884.1"/>
    <property type="molecule type" value="Genomic_DNA"/>
</dbReference>
<dbReference type="CDD" id="cd03019">
    <property type="entry name" value="DsbA_DsbA"/>
    <property type="match status" value="1"/>
</dbReference>
<dbReference type="InterPro" id="IPR001853">
    <property type="entry name" value="DSBA-like_thioredoxin_dom"/>
</dbReference>
<keyword evidence="5 7" id="KW-1015">Disulfide bond</keyword>
<dbReference type="PANTHER" id="PTHR35891">
    <property type="entry name" value="THIOL:DISULFIDE INTERCHANGE PROTEIN DSBA"/>
    <property type="match status" value="1"/>
</dbReference>
<evidence type="ECO:0000256" key="4">
    <source>
        <dbReference type="ARBA" id="ARBA00022764"/>
    </source>
</evidence>
<gene>
    <name evidence="10" type="ORF">ABDJ85_05335</name>
</gene>
<dbReference type="PROSITE" id="PS51352">
    <property type="entry name" value="THIOREDOXIN_2"/>
    <property type="match status" value="1"/>
</dbReference>
<keyword evidence="6" id="KW-0676">Redox-active center</keyword>
<keyword evidence="4 7" id="KW-0574">Periplasm</keyword>
<evidence type="ECO:0000256" key="1">
    <source>
        <dbReference type="ARBA" id="ARBA00004418"/>
    </source>
</evidence>
<comment type="similarity">
    <text evidence="2">Belongs to the thioredoxin family. DsbA subfamily.</text>
</comment>
<evidence type="ECO:0000256" key="3">
    <source>
        <dbReference type="ARBA" id="ARBA00022729"/>
    </source>
</evidence>
<evidence type="ECO:0000256" key="8">
    <source>
        <dbReference type="SAM" id="SignalP"/>
    </source>
</evidence>
<keyword evidence="11" id="KW-1185">Reference proteome</keyword>